<feature type="domain" description="DUF802" evidence="2">
    <location>
        <begin position="497"/>
        <end position="532"/>
    </location>
</feature>
<dbReference type="AlphaFoldDB" id="A0A2G8T852"/>
<keyword evidence="1" id="KW-0812">Transmembrane</keyword>
<protein>
    <recommendedName>
        <fullName evidence="2">DUF802 domain-containing protein</fullName>
    </recommendedName>
</protein>
<keyword evidence="1" id="KW-0472">Membrane</keyword>
<evidence type="ECO:0000256" key="1">
    <source>
        <dbReference type="SAM" id="Phobius"/>
    </source>
</evidence>
<keyword evidence="1" id="KW-1133">Transmembrane helix</keyword>
<dbReference type="Proteomes" id="UP000230390">
    <property type="component" value="Unassembled WGS sequence"/>
</dbReference>
<name>A0A2G8T852_9BURK</name>
<dbReference type="OrthoDB" id="6053769at2"/>
<proteinExistence type="predicted"/>
<feature type="transmembrane region" description="Helical" evidence="1">
    <location>
        <begin position="155"/>
        <end position="179"/>
    </location>
</feature>
<feature type="domain" description="DUF802" evidence="2">
    <location>
        <begin position="378"/>
        <end position="411"/>
    </location>
</feature>
<keyword evidence="4" id="KW-1185">Reference proteome</keyword>
<reference evidence="3 4" key="1">
    <citation type="submission" date="2017-10" db="EMBL/GenBank/DDBJ databases">
        <title>Massilia psychrophilum sp. nov., a novel purple-pigmented bacterium isolated from Tianshan glacier, Xinjiang Municipality, China.</title>
        <authorList>
            <person name="Wang H."/>
        </authorList>
    </citation>
    <scope>NUCLEOTIDE SEQUENCE [LARGE SCALE GENOMIC DNA]</scope>
    <source>
        <strain evidence="3 4">JCM 30074</strain>
    </source>
</reference>
<sequence>MNKLLFNLAFITGAVAVIWVGFGFIDSSALAMAMTALIFAVYLAGAIELHRFRHATASLTTALGAIAEDLPDLNRFLSGMHGSLQHPVRLRIEGERAGLPGPSLTPYLVGLLVMLGMLGTFLGMVVTLKGAVFTLEKSADLETMRSALAVPVKGLGLAFGTSVAGVAASAVLGLMSALCRRERMQAGQLLDVKAATVMSGFSHARQREHTFRALQVQSEAMPQVVDKLQAMMLQIEAMSGQLNDRLLANQEQFHSRASEAYTELARSVDKSLRESLADSAQSAGESIKPIFEATMHGIAIETTAMHERTAATVQQQLDGLADRFGVATASVAQTWSAALDSQERANLDLAAGLGRSLEAFSASFDQRAGAMVERVGDVLDSHQQANRSLTTDMGRSLEAFSASFDQRAGAMVEKMGDALDSQQQASRTVTTDMGRSLEAFSASFDQRAGAMVEKMGDALDSQQQANRSLATDIGRSLEAFSASFDQRAGAMVDKVGDALDSQQQATRSLANDMGRSLEAFSAAFDQRAAAMVEQVGAAHASLQAGQAAQDEQRQQAWSQSLEATAATLTRELRESGVQVLAQQREICTAVTHAVRELADQTQAGMGTSLDQTTRLITTAEDLIRSRIATESQWLDQHRQRMDQLARMLQTELGALRDQEAARGAAAVAHLGDLQAAVTTHLTTLGTALEAPITRLIETAAEAPRAAAEVIGQMRQEISHSVARDNALLEERSRIMETLNALLDVINHASHEQRAVIDSLVASSSVKLDEASIAFSADIASESGKLSEIAASVTSSAVDVASLAAAFGVAVHSFNEANEKLGSNLDRIEVALDKSMTRSDGQLAYYVAQAREIIDLSMSSQKVIIEELRQLPAMLADEGR</sequence>
<dbReference type="SUPFAM" id="SSF58113">
    <property type="entry name" value="Apolipoprotein A-I"/>
    <property type="match status" value="1"/>
</dbReference>
<feature type="transmembrane region" description="Helical" evidence="1">
    <location>
        <begin position="31"/>
        <end position="49"/>
    </location>
</feature>
<feature type="domain" description="DUF802" evidence="2">
    <location>
        <begin position="457"/>
        <end position="491"/>
    </location>
</feature>
<evidence type="ECO:0000313" key="3">
    <source>
        <dbReference type="EMBL" id="PIL42194.1"/>
    </source>
</evidence>
<gene>
    <name evidence="3" type="ORF">CR105_25665</name>
</gene>
<evidence type="ECO:0000259" key="2">
    <source>
        <dbReference type="Pfam" id="PF05650"/>
    </source>
</evidence>
<dbReference type="Pfam" id="PF05650">
    <property type="entry name" value="DUF802"/>
    <property type="match status" value="5"/>
</dbReference>
<accession>A0A2G8T852</accession>
<feature type="domain" description="DUF802" evidence="2">
    <location>
        <begin position="320"/>
        <end position="371"/>
    </location>
</feature>
<feature type="transmembrane region" description="Helical" evidence="1">
    <location>
        <begin position="107"/>
        <end position="135"/>
    </location>
</feature>
<comment type="caution">
    <text evidence="3">The sequence shown here is derived from an EMBL/GenBank/DDBJ whole genome shotgun (WGS) entry which is preliminary data.</text>
</comment>
<dbReference type="EMBL" id="PDOC01000033">
    <property type="protein sequence ID" value="PIL42194.1"/>
    <property type="molecule type" value="Genomic_DNA"/>
</dbReference>
<feature type="domain" description="DUF802" evidence="2">
    <location>
        <begin position="417"/>
        <end position="451"/>
    </location>
</feature>
<evidence type="ECO:0000313" key="4">
    <source>
        <dbReference type="Proteomes" id="UP000230390"/>
    </source>
</evidence>
<organism evidence="3 4">
    <name type="scientific">Massilia eurypsychrophila</name>
    <dbReference type="NCBI Taxonomy" id="1485217"/>
    <lineage>
        <taxon>Bacteria</taxon>
        <taxon>Pseudomonadati</taxon>
        <taxon>Pseudomonadota</taxon>
        <taxon>Betaproteobacteria</taxon>
        <taxon>Burkholderiales</taxon>
        <taxon>Oxalobacteraceae</taxon>
        <taxon>Telluria group</taxon>
        <taxon>Massilia</taxon>
    </lineage>
</organism>
<feature type="transmembrane region" description="Helical" evidence="1">
    <location>
        <begin position="5"/>
        <end position="25"/>
    </location>
</feature>
<dbReference type="InterPro" id="IPR008520">
    <property type="entry name" value="DUF802"/>
</dbReference>
<dbReference type="RefSeq" id="WP_099793578.1">
    <property type="nucleotide sequence ID" value="NZ_JBHLYV010000004.1"/>
</dbReference>